<evidence type="ECO:0000256" key="12">
    <source>
        <dbReference type="RuleBase" id="RU003784"/>
    </source>
</evidence>
<keyword evidence="8 10" id="KW-0460">Magnesium</keyword>
<dbReference type="GO" id="GO:0006400">
    <property type="term" value="P:tRNA modification"/>
    <property type="evidence" value="ECO:0007669"/>
    <property type="project" value="TreeGrafter"/>
</dbReference>
<gene>
    <name evidence="10" type="primary">miaA</name>
    <name evidence="14" type="ORF">CGZ92_02225</name>
</gene>
<dbReference type="Proteomes" id="UP000216533">
    <property type="component" value="Unassembled WGS sequence"/>
</dbReference>
<feature type="binding site" evidence="10">
    <location>
        <begin position="13"/>
        <end position="18"/>
    </location>
    <ligand>
        <name>substrate</name>
    </ligand>
</feature>
<evidence type="ECO:0000256" key="3">
    <source>
        <dbReference type="ARBA" id="ARBA00005842"/>
    </source>
</evidence>
<evidence type="ECO:0000256" key="1">
    <source>
        <dbReference type="ARBA" id="ARBA00001946"/>
    </source>
</evidence>
<feature type="site" description="Interaction with substrate tRNA" evidence="10">
    <location>
        <position position="107"/>
    </location>
</feature>
<dbReference type="HAMAP" id="MF_00185">
    <property type="entry name" value="IPP_trans"/>
    <property type="match status" value="1"/>
</dbReference>
<name>A0A255EEW5_9ACTN</name>
<evidence type="ECO:0000313" key="15">
    <source>
        <dbReference type="Proteomes" id="UP000216533"/>
    </source>
</evidence>
<keyword evidence="7 10" id="KW-0067">ATP-binding</keyword>
<evidence type="ECO:0000313" key="14">
    <source>
        <dbReference type="EMBL" id="OYN90096.1"/>
    </source>
</evidence>
<organism evidence="14 15">
    <name type="scientific">Parenemella sanctibonifatiensis</name>
    <dbReference type="NCBI Taxonomy" id="2016505"/>
    <lineage>
        <taxon>Bacteria</taxon>
        <taxon>Bacillati</taxon>
        <taxon>Actinomycetota</taxon>
        <taxon>Actinomycetes</taxon>
        <taxon>Propionibacteriales</taxon>
        <taxon>Propionibacteriaceae</taxon>
        <taxon>Parenemella</taxon>
    </lineage>
</organism>
<evidence type="ECO:0000256" key="4">
    <source>
        <dbReference type="ARBA" id="ARBA00022679"/>
    </source>
</evidence>
<keyword evidence="4 10" id="KW-0808">Transferase</keyword>
<dbReference type="InterPro" id="IPR039657">
    <property type="entry name" value="Dimethylallyltransferase"/>
</dbReference>
<dbReference type="NCBIfam" id="TIGR00174">
    <property type="entry name" value="miaA"/>
    <property type="match status" value="1"/>
</dbReference>
<feature type="site" description="Interaction with substrate tRNA" evidence="10">
    <location>
        <position position="128"/>
    </location>
</feature>
<sequence>MSGRPTVVLNGATATGKSSLAVSLAVSLTQSGHRAEVVNTDSMLVYRGMDIGTAKPSVAERRGIPHHLIDIWPITRTGTVADFQELARTAVADCRSRGVIPILVGGSALYVRAIVDHFDFPGTDPHVRAHWEAELERRGAADLYAELARRDPAAAARMEPSNGRRTVRALEVLDLRGAMSGQLPEPGYALPDVVQLGVRMPREVMDARIEARVGQMWRDGFVEEVRRLEADGLRDGVTASRAIGYRQVLDHLAGEYDEDMAQERTIIRTRQFARRQLSWFRRDDRIIWLDGAGEQAEGVAGAELLTQALEALRDWHPEVSGSPH</sequence>
<evidence type="ECO:0000256" key="9">
    <source>
        <dbReference type="ARBA" id="ARBA00049563"/>
    </source>
</evidence>
<dbReference type="Pfam" id="PF01715">
    <property type="entry name" value="IPPT"/>
    <property type="match status" value="1"/>
</dbReference>
<dbReference type="AlphaFoldDB" id="A0A255EEW5"/>
<comment type="similarity">
    <text evidence="3 10 13">Belongs to the IPP transferase family.</text>
</comment>
<evidence type="ECO:0000256" key="8">
    <source>
        <dbReference type="ARBA" id="ARBA00022842"/>
    </source>
</evidence>
<protein>
    <recommendedName>
        <fullName evidence="10">tRNA dimethylallyltransferase</fullName>
        <ecNumber evidence="10">2.5.1.75</ecNumber>
    </recommendedName>
    <alternativeName>
        <fullName evidence="10">Dimethylallyl diphosphate:tRNA dimethylallyltransferase</fullName>
        <shortName evidence="10">DMAPP:tRNA dimethylallyltransferase</shortName>
        <shortName evidence="10">DMATase</shortName>
    </alternativeName>
    <alternativeName>
        <fullName evidence="10">Isopentenyl-diphosphate:tRNA isopentenyltransferase</fullName>
        <shortName evidence="10">IPP transferase</shortName>
        <shortName evidence="10">IPPT</shortName>
        <shortName evidence="10">IPTase</shortName>
    </alternativeName>
</protein>
<evidence type="ECO:0000256" key="7">
    <source>
        <dbReference type="ARBA" id="ARBA00022840"/>
    </source>
</evidence>
<proteinExistence type="inferred from homology"/>
<dbReference type="GO" id="GO:0052381">
    <property type="term" value="F:tRNA dimethylallyltransferase activity"/>
    <property type="evidence" value="ECO:0007669"/>
    <property type="project" value="UniProtKB-UniRule"/>
</dbReference>
<evidence type="ECO:0000256" key="2">
    <source>
        <dbReference type="ARBA" id="ARBA00003213"/>
    </source>
</evidence>
<evidence type="ECO:0000256" key="10">
    <source>
        <dbReference type="HAMAP-Rule" id="MF_00185"/>
    </source>
</evidence>
<accession>A0A255EEW5</accession>
<dbReference type="GO" id="GO:0005524">
    <property type="term" value="F:ATP binding"/>
    <property type="evidence" value="ECO:0007669"/>
    <property type="project" value="UniProtKB-UniRule"/>
</dbReference>
<reference evidence="14 15" key="1">
    <citation type="submission" date="2017-07" db="EMBL/GenBank/DDBJ databases">
        <title>Draft whole genome sequences of clinical Proprionibacteriaceae strains.</title>
        <authorList>
            <person name="Bernier A.-M."/>
            <person name="Bernard K."/>
            <person name="Domingo M.-C."/>
        </authorList>
    </citation>
    <scope>NUCLEOTIDE SEQUENCE [LARGE SCALE GENOMIC DNA]</scope>
    <source>
        <strain evidence="14 15">NML 160184</strain>
    </source>
</reference>
<comment type="caution">
    <text evidence="14">The sequence shown here is derived from an EMBL/GenBank/DDBJ whole genome shotgun (WGS) entry which is preliminary data.</text>
</comment>
<comment type="subunit">
    <text evidence="10">Monomer.</text>
</comment>
<dbReference type="PANTHER" id="PTHR11088">
    <property type="entry name" value="TRNA DIMETHYLALLYLTRANSFERASE"/>
    <property type="match status" value="1"/>
</dbReference>
<keyword evidence="6 10" id="KW-0547">Nucleotide-binding</keyword>
<dbReference type="InterPro" id="IPR027417">
    <property type="entry name" value="P-loop_NTPase"/>
</dbReference>
<evidence type="ECO:0000256" key="5">
    <source>
        <dbReference type="ARBA" id="ARBA00022694"/>
    </source>
</evidence>
<dbReference type="Gene3D" id="3.40.50.300">
    <property type="entry name" value="P-loop containing nucleotide triphosphate hydrolases"/>
    <property type="match status" value="1"/>
</dbReference>
<dbReference type="Gene3D" id="1.10.20.140">
    <property type="match status" value="1"/>
</dbReference>
<feature type="region of interest" description="Interaction with substrate tRNA" evidence="10">
    <location>
        <begin position="41"/>
        <end position="44"/>
    </location>
</feature>
<comment type="caution">
    <text evidence="10">Lacks conserved residue(s) required for the propagation of feature annotation.</text>
</comment>
<evidence type="ECO:0000256" key="13">
    <source>
        <dbReference type="RuleBase" id="RU003785"/>
    </source>
</evidence>
<dbReference type="SUPFAM" id="SSF52540">
    <property type="entry name" value="P-loop containing nucleoside triphosphate hydrolases"/>
    <property type="match status" value="1"/>
</dbReference>
<comment type="function">
    <text evidence="2 10 12">Catalyzes the transfer of a dimethylallyl group onto the adenine at position 37 in tRNAs that read codons beginning with uridine, leading to the formation of N6-(dimethylallyl)adenosine (i(6)A).</text>
</comment>
<dbReference type="EC" id="2.5.1.75" evidence="10"/>
<feature type="binding site" evidence="10">
    <location>
        <begin position="11"/>
        <end position="18"/>
    </location>
    <ligand>
        <name>ATP</name>
        <dbReference type="ChEBI" id="CHEBI:30616"/>
    </ligand>
</feature>
<evidence type="ECO:0000256" key="6">
    <source>
        <dbReference type="ARBA" id="ARBA00022741"/>
    </source>
</evidence>
<dbReference type="EMBL" id="NMVI01000007">
    <property type="protein sequence ID" value="OYN90096.1"/>
    <property type="molecule type" value="Genomic_DNA"/>
</dbReference>
<dbReference type="PANTHER" id="PTHR11088:SF60">
    <property type="entry name" value="TRNA DIMETHYLALLYLTRANSFERASE"/>
    <property type="match status" value="1"/>
</dbReference>
<comment type="catalytic activity">
    <reaction evidence="9 10 11">
        <text>adenosine(37) in tRNA + dimethylallyl diphosphate = N(6)-dimethylallyladenosine(37) in tRNA + diphosphate</text>
        <dbReference type="Rhea" id="RHEA:26482"/>
        <dbReference type="Rhea" id="RHEA-COMP:10162"/>
        <dbReference type="Rhea" id="RHEA-COMP:10375"/>
        <dbReference type="ChEBI" id="CHEBI:33019"/>
        <dbReference type="ChEBI" id="CHEBI:57623"/>
        <dbReference type="ChEBI" id="CHEBI:74411"/>
        <dbReference type="ChEBI" id="CHEBI:74415"/>
        <dbReference type="EC" id="2.5.1.75"/>
    </reaction>
</comment>
<dbReference type="InterPro" id="IPR018022">
    <property type="entry name" value="IPT"/>
</dbReference>
<evidence type="ECO:0000256" key="11">
    <source>
        <dbReference type="RuleBase" id="RU003783"/>
    </source>
</evidence>
<comment type="cofactor">
    <cofactor evidence="1 10">
        <name>Mg(2+)</name>
        <dbReference type="ChEBI" id="CHEBI:18420"/>
    </cofactor>
</comment>
<keyword evidence="5 10" id="KW-0819">tRNA processing</keyword>